<comment type="caution">
    <text evidence="2">The sequence shown here is derived from an EMBL/GenBank/DDBJ whole genome shotgun (WGS) entry which is preliminary data.</text>
</comment>
<feature type="chain" id="PRO_5017940000" evidence="1">
    <location>
        <begin position="22"/>
        <end position="62"/>
    </location>
</feature>
<gene>
    <name evidence="2" type="ORF">BpHYR1_017376</name>
</gene>
<evidence type="ECO:0000313" key="3">
    <source>
        <dbReference type="Proteomes" id="UP000276133"/>
    </source>
</evidence>
<reference evidence="2 3" key="1">
    <citation type="journal article" date="2018" name="Sci. Rep.">
        <title>Genomic signatures of local adaptation to the degree of environmental predictability in rotifers.</title>
        <authorList>
            <person name="Franch-Gras L."/>
            <person name="Hahn C."/>
            <person name="Garcia-Roger E.M."/>
            <person name="Carmona M.J."/>
            <person name="Serra M."/>
            <person name="Gomez A."/>
        </authorList>
    </citation>
    <scope>NUCLEOTIDE SEQUENCE [LARGE SCALE GENOMIC DNA]</scope>
    <source>
        <strain evidence="2">HYR1</strain>
    </source>
</reference>
<organism evidence="2 3">
    <name type="scientific">Brachionus plicatilis</name>
    <name type="common">Marine rotifer</name>
    <name type="synonym">Brachionus muelleri</name>
    <dbReference type="NCBI Taxonomy" id="10195"/>
    <lineage>
        <taxon>Eukaryota</taxon>
        <taxon>Metazoa</taxon>
        <taxon>Spiralia</taxon>
        <taxon>Gnathifera</taxon>
        <taxon>Rotifera</taxon>
        <taxon>Eurotatoria</taxon>
        <taxon>Monogononta</taxon>
        <taxon>Pseudotrocha</taxon>
        <taxon>Ploima</taxon>
        <taxon>Brachionidae</taxon>
        <taxon>Brachionus</taxon>
    </lineage>
</organism>
<feature type="signal peptide" evidence="1">
    <location>
        <begin position="1"/>
        <end position="21"/>
    </location>
</feature>
<keyword evidence="3" id="KW-1185">Reference proteome</keyword>
<keyword evidence="1" id="KW-0732">Signal</keyword>
<evidence type="ECO:0000256" key="1">
    <source>
        <dbReference type="SAM" id="SignalP"/>
    </source>
</evidence>
<proteinExistence type="predicted"/>
<sequence>MLLLQLNLIFLFFQIPRQTRLFDEVENSINLVVDKQKTTAYHSSEKLECYKVSLEKIIIKSP</sequence>
<dbReference type="EMBL" id="REGN01005052">
    <property type="protein sequence ID" value="RNA15066.1"/>
    <property type="molecule type" value="Genomic_DNA"/>
</dbReference>
<protein>
    <submittedName>
        <fullName evidence="2">Uncharacterized protein</fullName>
    </submittedName>
</protein>
<evidence type="ECO:0000313" key="2">
    <source>
        <dbReference type="EMBL" id="RNA15066.1"/>
    </source>
</evidence>
<dbReference type="Proteomes" id="UP000276133">
    <property type="component" value="Unassembled WGS sequence"/>
</dbReference>
<name>A0A3M7QUN4_BRAPC</name>
<dbReference type="AlphaFoldDB" id="A0A3M7QUN4"/>
<accession>A0A3M7QUN4</accession>